<dbReference type="EMBL" id="NCQP01000001">
    <property type="protein sequence ID" value="OWJ55644.1"/>
    <property type="molecule type" value="Genomic_DNA"/>
</dbReference>
<sequence length="207" mass="22302">MRAQAELVSTAIIVSIAVAIGLALVYYLTPLLAENRANQQLASYLAEVSSGLDAGIVYSNETGSGYLAVFSVYAARLADPVHVYLAVVAEYANLTGRLLAYPEYNYQFSLLAANATLVDASTGWINLTWLLAEADTVYAGPYDGQLYPYSSLSDATVIPLYDGSVLQPLEEKIYRVVIDGPTSGIVYKILVLVEVSGRYYPVAVLVP</sequence>
<accession>A0A0N7JD60</accession>
<feature type="transmembrane region" description="Helical" evidence="1">
    <location>
        <begin position="7"/>
        <end position="28"/>
    </location>
</feature>
<evidence type="ECO:0000313" key="5">
    <source>
        <dbReference type="Proteomes" id="UP000196694"/>
    </source>
</evidence>
<name>A0A0N7JD60_9CREN</name>
<evidence type="ECO:0000313" key="3">
    <source>
        <dbReference type="EMBL" id="OWJ55644.1"/>
    </source>
</evidence>
<dbReference type="RefSeq" id="WP_055409160.1">
    <property type="nucleotide sequence ID" value="NZ_CP013011.1"/>
</dbReference>
<keyword evidence="1" id="KW-0812">Transmembrane</keyword>
<dbReference type="STRING" id="1273541.Pyrde_1241"/>
<evidence type="ECO:0000313" key="2">
    <source>
        <dbReference type="EMBL" id="ALL01289.1"/>
    </source>
</evidence>
<dbReference type="Proteomes" id="UP000058613">
    <property type="component" value="Chromosome"/>
</dbReference>
<dbReference type="KEGG" id="pdl:Pyrde_1241"/>
<organism evidence="2 4">
    <name type="scientific">Pyrodictium delaneyi</name>
    <dbReference type="NCBI Taxonomy" id="1273541"/>
    <lineage>
        <taxon>Archaea</taxon>
        <taxon>Thermoproteota</taxon>
        <taxon>Thermoprotei</taxon>
        <taxon>Desulfurococcales</taxon>
        <taxon>Pyrodictiaceae</taxon>
        <taxon>Pyrodictium</taxon>
    </lineage>
</organism>
<keyword evidence="1" id="KW-1133">Transmembrane helix</keyword>
<evidence type="ECO:0000313" key="4">
    <source>
        <dbReference type="Proteomes" id="UP000058613"/>
    </source>
</evidence>
<keyword evidence="1" id="KW-0472">Membrane</keyword>
<reference evidence="3 5" key="2">
    <citation type="submission" date="2017-05" db="EMBL/GenBank/DDBJ databases">
        <title>The draft genome of the hyperthermophilic archaeon 'Pyrodictium delaneyi strain Hulk', an iron and nitrate reducer, reveals the capacity for sulfate reduction.</title>
        <authorList>
            <person name="Demey L.M."/>
            <person name="Miller C."/>
            <person name="Manzella M."/>
            <person name="Reguera G."/>
            <person name="Kashefi K."/>
        </authorList>
    </citation>
    <scope>NUCLEOTIDE SEQUENCE [LARGE SCALE GENOMIC DNA]</scope>
    <source>
        <strain evidence="3 5">Hulk</strain>
    </source>
</reference>
<dbReference type="Proteomes" id="UP000196694">
    <property type="component" value="Unassembled WGS sequence"/>
</dbReference>
<dbReference type="EMBL" id="CP013011">
    <property type="protein sequence ID" value="ALL01289.1"/>
    <property type="molecule type" value="Genomic_DNA"/>
</dbReference>
<dbReference type="AlphaFoldDB" id="A0A0N7JD60"/>
<keyword evidence="5" id="KW-1185">Reference proteome</keyword>
<proteinExistence type="predicted"/>
<gene>
    <name evidence="3" type="ORF">Pdsh_02325</name>
    <name evidence="2" type="ORF">Pyrde_1241</name>
</gene>
<dbReference type="GeneID" id="26099583"/>
<protein>
    <submittedName>
        <fullName evidence="2">Uncharacterized protein</fullName>
    </submittedName>
</protein>
<reference evidence="2 4" key="1">
    <citation type="submission" date="2015-10" db="EMBL/GenBank/DDBJ databases">
        <title>Complete genome sequence of hyperthermophilic archaeon Pyrodictium delaneyi Su06.</title>
        <authorList>
            <person name="Jung J.-H."/>
            <person name="Lin J."/>
            <person name="Holden J.F."/>
            <person name="Park C.-S."/>
        </authorList>
    </citation>
    <scope>NUCLEOTIDE SEQUENCE [LARGE SCALE GENOMIC DNA]</scope>
    <source>
        <strain evidence="2 4">Su06</strain>
    </source>
</reference>
<evidence type="ECO:0000256" key="1">
    <source>
        <dbReference type="SAM" id="Phobius"/>
    </source>
</evidence>